<organism evidence="2 3">
    <name type="scientific">Anisodus acutangulus</name>
    <dbReference type="NCBI Taxonomy" id="402998"/>
    <lineage>
        <taxon>Eukaryota</taxon>
        <taxon>Viridiplantae</taxon>
        <taxon>Streptophyta</taxon>
        <taxon>Embryophyta</taxon>
        <taxon>Tracheophyta</taxon>
        <taxon>Spermatophyta</taxon>
        <taxon>Magnoliopsida</taxon>
        <taxon>eudicotyledons</taxon>
        <taxon>Gunneridae</taxon>
        <taxon>Pentapetalae</taxon>
        <taxon>asterids</taxon>
        <taxon>lamiids</taxon>
        <taxon>Solanales</taxon>
        <taxon>Solanaceae</taxon>
        <taxon>Solanoideae</taxon>
        <taxon>Hyoscyameae</taxon>
        <taxon>Anisodus</taxon>
    </lineage>
</organism>
<evidence type="ECO:0000313" key="2">
    <source>
        <dbReference type="EMBL" id="KAJ8544738.1"/>
    </source>
</evidence>
<dbReference type="InterPro" id="IPR050231">
    <property type="entry name" value="Iron_ascorbate_oxido_reductase"/>
</dbReference>
<dbReference type="SUPFAM" id="SSF51197">
    <property type="entry name" value="Clavaminate synthase-like"/>
    <property type="match status" value="1"/>
</dbReference>
<comment type="caution">
    <text evidence="2">The sequence shown here is derived from an EMBL/GenBank/DDBJ whole genome shotgun (WGS) entry which is preliminary data.</text>
</comment>
<reference evidence="3" key="1">
    <citation type="journal article" date="2023" name="Proc. Natl. Acad. Sci. U.S.A.">
        <title>Genomic and structural basis for evolution of tropane alkaloid biosynthesis.</title>
        <authorList>
            <person name="Wanga Y.-J."/>
            <person name="Taina T."/>
            <person name="Yua J.-Y."/>
            <person name="Lia J."/>
            <person name="Xua B."/>
            <person name="Chenc J."/>
            <person name="D'Auriad J.C."/>
            <person name="Huanga J.-P."/>
            <person name="Huanga S.-X."/>
        </authorList>
    </citation>
    <scope>NUCLEOTIDE SEQUENCE [LARGE SCALE GENOMIC DNA]</scope>
    <source>
        <strain evidence="3">cv. KIB-2019</strain>
    </source>
</reference>
<gene>
    <name evidence="2" type="ORF">K7X08_017321</name>
</gene>
<name>A0A9Q1R7Q2_9SOLA</name>
<evidence type="ECO:0000259" key="1">
    <source>
        <dbReference type="Pfam" id="PF03171"/>
    </source>
</evidence>
<dbReference type="Gene3D" id="2.60.120.330">
    <property type="entry name" value="B-lactam Antibiotic, Isopenicillin N Synthase, Chain"/>
    <property type="match status" value="1"/>
</dbReference>
<feature type="domain" description="Isopenicillin N synthase-like Fe(2+) 2OG dioxygenase" evidence="1">
    <location>
        <begin position="3"/>
        <end position="56"/>
    </location>
</feature>
<protein>
    <recommendedName>
        <fullName evidence="1">Isopenicillin N synthase-like Fe(2+) 2OG dioxygenase domain-containing protein</fullName>
    </recommendedName>
</protein>
<proteinExistence type="predicted"/>
<dbReference type="PANTHER" id="PTHR47990">
    <property type="entry name" value="2-OXOGLUTARATE (2OG) AND FE(II)-DEPENDENT OXYGENASE SUPERFAMILY PROTEIN-RELATED"/>
    <property type="match status" value="1"/>
</dbReference>
<dbReference type="AlphaFoldDB" id="A0A9Q1R7Q2"/>
<dbReference type="InterPro" id="IPR027443">
    <property type="entry name" value="IPNS-like_sf"/>
</dbReference>
<evidence type="ECO:0000313" key="3">
    <source>
        <dbReference type="Proteomes" id="UP001152561"/>
    </source>
</evidence>
<dbReference type="EMBL" id="JAJAGQ010000013">
    <property type="protein sequence ID" value="KAJ8544738.1"/>
    <property type="molecule type" value="Genomic_DNA"/>
</dbReference>
<sequence length="108" mass="12341">MRKSGEFVAVEPWPNSLLVNMGNITTAWSNGRFNNVRHRVMCKEAKTRVSIVSFIRGPKDTVLEPPSELVDTEHPRLYVPFTQDDLAKLRQSAMIFTGEGLDYFRTNL</sequence>
<dbReference type="Proteomes" id="UP001152561">
    <property type="component" value="Unassembled WGS sequence"/>
</dbReference>
<accession>A0A9Q1R7Q2</accession>
<dbReference type="OrthoDB" id="288590at2759"/>
<keyword evidence="3" id="KW-1185">Reference proteome</keyword>
<dbReference type="Pfam" id="PF03171">
    <property type="entry name" value="2OG-FeII_Oxy"/>
    <property type="match status" value="1"/>
</dbReference>
<dbReference type="InterPro" id="IPR044861">
    <property type="entry name" value="IPNS-like_FE2OG_OXY"/>
</dbReference>